<keyword evidence="2" id="KW-1133">Transmembrane helix</keyword>
<evidence type="ECO:0000313" key="3">
    <source>
        <dbReference type="EMBL" id="CAB3404773.1"/>
    </source>
</evidence>
<protein>
    <submittedName>
        <fullName evidence="3">Uncharacterized protein</fullName>
    </submittedName>
</protein>
<evidence type="ECO:0000256" key="2">
    <source>
        <dbReference type="SAM" id="Phobius"/>
    </source>
</evidence>
<feature type="region of interest" description="Disordered" evidence="1">
    <location>
        <begin position="483"/>
        <end position="545"/>
    </location>
</feature>
<gene>
    <name evidence="3" type="ORF">CBOVIS_LOCUS7050</name>
</gene>
<accession>A0A8S1EYF5</accession>
<keyword evidence="2" id="KW-0812">Transmembrane</keyword>
<keyword evidence="2" id="KW-0472">Membrane</keyword>
<evidence type="ECO:0000313" key="4">
    <source>
        <dbReference type="Proteomes" id="UP000494206"/>
    </source>
</evidence>
<reference evidence="3 4" key="1">
    <citation type="submission" date="2020-04" db="EMBL/GenBank/DDBJ databases">
        <authorList>
            <person name="Laetsch R D."/>
            <person name="Stevens L."/>
            <person name="Kumar S."/>
            <person name="Blaxter L. M."/>
        </authorList>
    </citation>
    <scope>NUCLEOTIDE SEQUENCE [LARGE SCALE GENOMIC DNA]</scope>
</reference>
<keyword evidence="4" id="KW-1185">Reference proteome</keyword>
<evidence type="ECO:0000256" key="1">
    <source>
        <dbReference type="SAM" id="MobiDB-lite"/>
    </source>
</evidence>
<dbReference type="AlphaFoldDB" id="A0A8S1EYF5"/>
<sequence length="545" mass="63026">MKVFALGLDENQKAEKALADEKKESVIPIETVASNVQPQQPQVVLAKSPKRRIGFTCGLLSWFIGAMCLVLLCLAISEVAYHRQRDQAFLRLKWAELRQRMLGYELLSQQQELDRMALEKQSQIEALPLRRSNDPVKPQIVDVIKPEESKSSEVVDSTNQDEQNSIFGFLQALMDKIRKHAESMGLTGDMQVHVVEVKPIDFKSEPKDDDETQSMERSFADGFGEVAMPHQVFGQQNNEDYFDNGRRTFDRHSMKKPFFGPFNRWENNMYNDYDEQINMPNQFESIDPFNTDGIPQNLVFAPPPPPPQFRPNFFWQQPAQFDNFPQQQPQNWWQPPPQEVMTNQWNQPMEQRQHFFWPQQQQQQQFQQPQPQQFQQNSNFGQNTARPWYMPYEDNSAKAQAAPLWQNDDWMKQQDVFPFQPNPAASEHNGQQWVDETAVQNSETFNNPAIAANNDDSAPPSTAISMDNSPVDPVEKFNVKAWFQPQEEKPAEPVIQPDEDLEEIDESKFLPIRSDDKPSEISNDGVVVDSPSHFFQIDDPSSFKQ</sequence>
<proteinExistence type="predicted"/>
<dbReference type="EMBL" id="CADEPM010000004">
    <property type="protein sequence ID" value="CAB3404773.1"/>
    <property type="molecule type" value="Genomic_DNA"/>
</dbReference>
<dbReference type="OrthoDB" id="5838215at2759"/>
<organism evidence="3 4">
    <name type="scientific">Caenorhabditis bovis</name>
    <dbReference type="NCBI Taxonomy" id="2654633"/>
    <lineage>
        <taxon>Eukaryota</taxon>
        <taxon>Metazoa</taxon>
        <taxon>Ecdysozoa</taxon>
        <taxon>Nematoda</taxon>
        <taxon>Chromadorea</taxon>
        <taxon>Rhabditida</taxon>
        <taxon>Rhabditina</taxon>
        <taxon>Rhabditomorpha</taxon>
        <taxon>Rhabditoidea</taxon>
        <taxon>Rhabditidae</taxon>
        <taxon>Peloderinae</taxon>
        <taxon>Caenorhabditis</taxon>
    </lineage>
</organism>
<feature type="transmembrane region" description="Helical" evidence="2">
    <location>
        <begin position="53"/>
        <end position="77"/>
    </location>
</feature>
<dbReference type="Proteomes" id="UP000494206">
    <property type="component" value="Unassembled WGS sequence"/>
</dbReference>
<feature type="compositionally biased region" description="Polar residues" evidence="1">
    <location>
        <begin position="454"/>
        <end position="468"/>
    </location>
</feature>
<name>A0A8S1EYF5_9PELO</name>
<feature type="region of interest" description="Disordered" evidence="1">
    <location>
        <begin position="451"/>
        <end position="470"/>
    </location>
</feature>
<comment type="caution">
    <text evidence="3">The sequence shown here is derived from an EMBL/GenBank/DDBJ whole genome shotgun (WGS) entry which is preliminary data.</text>
</comment>